<proteinExistence type="inferred from homology"/>
<evidence type="ECO:0000256" key="13">
    <source>
        <dbReference type="ARBA" id="ARBA00022588"/>
    </source>
</evidence>
<keyword evidence="21" id="KW-0862">Zinc</keyword>
<comment type="subunit">
    <text evidence="29">Interacts (via CAP-Gly domain) with IKBKG/NEMO (via proline-rich C-terminal region). Interacts with TRAF2 and TRIP. Interacts with PLK1, DVL1, DVL3, MAVS, TBK1, IKKE and RIGI. Interacts (via CAP-Gly domain) with microtubules. Interacts with HDAC6 and BCL3. Interacts with MAP3K7. Identified in a complex with TRAF6 and SQSTM1. Interacts with OPTN and SQSTM1. Interacts with CEP350. Interacts with RNF31; the interaction is indirect and is mediated via SPATA2. Interacts with SPATA2 (via the PUB domain); the interaction is direct and recruits CYLD to the LUBAC complex, thereby regulating TNF-alpha-induced necroptosis.</text>
</comment>
<dbReference type="GO" id="GO:0046872">
    <property type="term" value="F:metal ion binding"/>
    <property type="evidence" value="ECO:0007669"/>
    <property type="project" value="UniProtKB-KW"/>
</dbReference>
<dbReference type="GO" id="GO:0005813">
    <property type="term" value="C:centrosome"/>
    <property type="evidence" value="ECO:0007669"/>
    <property type="project" value="UniProtKB-SubCell"/>
</dbReference>
<dbReference type="PROSITE" id="PS00972">
    <property type="entry name" value="USP_1"/>
    <property type="match status" value="1"/>
</dbReference>
<dbReference type="InterPro" id="IPR036859">
    <property type="entry name" value="CAP-Gly_dom_sf"/>
</dbReference>
<keyword evidence="20" id="KW-0788">Thiol protease</keyword>
<evidence type="ECO:0000256" key="26">
    <source>
        <dbReference type="ARBA" id="ARBA00030882"/>
    </source>
</evidence>
<evidence type="ECO:0000256" key="14">
    <source>
        <dbReference type="ARBA" id="ARBA00022670"/>
    </source>
</evidence>
<dbReference type="GO" id="GO:0004843">
    <property type="term" value="F:cysteine-type deubiquitinase activity"/>
    <property type="evidence" value="ECO:0007669"/>
    <property type="project" value="UniProtKB-EC"/>
</dbReference>
<dbReference type="GO" id="GO:0005886">
    <property type="term" value="C:plasma membrane"/>
    <property type="evidence" value="ECO:0007669"/>
    <property type="project" value="UniProtKB-SubCell"/>
</dbReference>
<keyword evidence="15" id="KW-0879">Wnt signaling pathway</keyword>
<dbReference type="InterPro" id="IPR000938">
    <property type="entry name" value="CAP-Gly_domain"/>
</dbReference>
<accession>A0A060XZL1</accession>
<evidence type="ECO:0000256" key="7">
    <source>
        <dbReference type="ARBA" id="ARBA00009085"/>
    </source>
</evidence>
<evidence type="ECO:0000256" key="20">
    <source>
        <dbReference type="ARBA" id="ARBA00022807"/>
    </source>
</evidence>
<evidence type="ECO:0000256" key="23">
    <source>
        <dbReference type="ARBA" id="ARBA00022859"/>
    </source>
</evidence>
<keyword evidence="19" id="KW-0378">Hydrolase</keyword>
<dbReference type="FunFam" id="3.90.70.10:FF:000009">
    <property type="entry name" value="Putative ubiquitin carboxyl-terminal hydrolase CYLD"/>
    <property type="match status" value="1"/>
</dbReference>
<dbReference type="EMBL" id="FR905961">
    <property type="protein sequence ID" value="CDQ82365.1"/>
    <property type="molecule type" value="Genomic_DNA"/>
</dbReference>
<dbReference type="Gene3D" id="3.90.70.10">
    <property type="entry name" value="Cysteine proteinases"/>
    <property type="match status" value="1"/>
</dbReference>
<dbReference type="EC" id="3.4.19.12" evidence="8"/>
<dbReference type="PaxDb" id="8022-A0A060XZL1"/>
<dbReference type="GO" id="GO:0016055">
    <property type="term" value="P:Wnt signaling pathway"/>
    <property type="evidence" value="ECO:0007669"/>
    <property type="project" value="UniProtKB-KW"/>
</dbReference>
<dbReference type="AlphaFoldDB" id="A0A060XZL1"/>
<keyword evidence="14" id="KW-0645">Protease</keyword>
<evidence type="ECO:0000256" key="10">
    <source>
        <dbReference type="ARBA" id="ARBA00022475"/>
    </source>
</evidence>
<dbReference type="InterPro" id="IPR028889">
    <property type="entry name" value="USP"/>
</dbReference>
<feature type="compositionally biased region" description="Polar residues" evidence="30">
    <location>
        <begin position="346"/>
        <end position="355"/>
    </location>
</feature>
<dbReference type="MEROPS" id="C67.001"/>
<comment type="similarity">
    <text evidence="7">Belongs to the peptidase C19 family.</text>
</comment>
<protein>
    <recommendedName>
        <fullName evidence="9">Ubiquitin carboxyl-terminal hydrolase CYLD</fullName>
        <ecNumber evidence="8">3.4.19.12</ecNumber>
    </recommendedName>
    <alternativeName>
        <fullName evidence="26">Deubiquitinating enzyme CYLD</fullName>
    </alternativeName>
    <alternativeName>
        <fullName evidence="27">Ubiquitin thioesterase CYLD</fullName>
    </alternativeName>
    <alternativeName>
        <fullName evidence="28">Ubiquitin-specific-processing protease CYLD</fullName>
    </alternativeName>
</protein>
<keyword evidence="12" id="KW-0597">Phosphoprotein</keyword>
<keyword evidence="25" id="KW-0966">Cell projection</keyword>
<evidence type="ECO:0000313" key="34">
    <source>
        <dbReference type="Proteomes" id="UP000193380"/>
    </source>
</evidence>
<evidence type="ECO:0000259" key="32">
    <source>
        <dbReference type="PROSITE" id="PS50245"/>
    </source>
</evidence>
<dbReference type="FunFam" id="2.30.30.190:FF:000006">
    <property type="entry name" value="Putative ubiquitin carboxyl-terminal hydrolase CYLD"/>
    <property type="match status" value="1"/>
</dbReference>
<dbReference type="Proteomes" id="UP000193380">
    <property type="component" value="Unassembled WGS sequence"/>
</dbReference>
<dbReference type="PANTHER" id="PTHR11830">
    <property type="entry name" value="40S RIBOSOMAL PROTEIN S3A"/>
    <property type="match status" value="1"/>
</dbReference>
<evidence type="ECO:0000256" key="3">
    <source>
        <dbReference type="ARBA" id="ARBA00004186"/>
    </source>
</evidence>
<dbReference type="PROSITE" id="PS50235">
    <property type="entry name" value="USP_3"/>
    <property type="match status" value="1"/>
</dbReference>
<reference evidence="33" key="2">
    <citation type="submission" date="2014-03" db="EMBL/GenBank/DDBJ databases">
        <authorList>
            <person name="Genoscope - CEA"/>
        </authorList>
    </citation>
    <scope>NUCLEOTIDE SEQUENCE</scope>
</reference>
<dbReference type="PROSITE" id="PS50245">
    <property type="entry name" value="CAP_GLY_2"/>
    <property type="match status" value="2"/>
</dbReference>
<evidence type="ECO:0000313" key="33">
    <source>
        <dbReference type="EMBL" id="CDQ82365.1"/>
    </source>
</evidence>
<dbReference type="Pfam" id="PF00443">
    <property type="entry name" value="UCH"/>
    <property type="match status" value="1"/>
</dbReference>
<evidence type="ECO:0000256" key="25">
    <source>
        <dbReference type="ARBA" id="ARBA00023273"/>
    </source>
</evidence>
<evidence type="ECO:0000256" key="8">
    <source>
        <dbReference type="ARBA" id="ARBA00012759"/>
    </source>
</evidence>
<dbReference type="CDD" id="cd02670">
    <property type="entry name" value="Peptidase_C19N"/>
    <property type="match status" value="1"/>
</dbReference>
<keyword evidence="11" id="KW-0963">Cytoplasm</keyword>
<dbReference type="FunFam" id="2.30.30.190:FF:000007">
    <property type="entry name" value="Putative ubiquitin carboxyl-terminal hydrolase CYLD"/>
    <property type="match status" value="1"/>
</dbReference>
<evidence type="ECO:0000256" key="15">
    <source>
        <dbReference type="ARBA" id="ARBA00022687"/>
    </source>
</evidence>
<keyword evidence="22" id="KW-0832">Ubl conjugation</keyword>
<evidence type="ECO:0000256" key="16">
    <source>
        <dbReference type="ARBA" id="ARBA00022701"/>
    </source>
</evidence>
<evidence type="ECO:0000256" key="28">
    <source>
        <dbReference type="ARBA" id="ARBA00032487"/>
    </source>
</evidence>
<name>A0A060XZL1_ONCMY</name>
<keyword evidence="16" id="KW-0493">Microtubule</keyword>
<evidence type="ECO:0000256" key="1">
    <source>
        <dbReference type="ARBA" id="ARBA00000707"/>
    </source>
</evidence>
<dbReference type="GO" id="GO:0048471">
    <property type="term" value="C:perinuclear region of cytoplasm"/>
    <property type="evidence" value="ECO:0007669"/>
    <property type="project" value="UniProtKB-SubCell"/>
</dbReference>
<comment type="subcellular location">
    <subcellularLocation>
        <location evidence="5">Cell membrane</location>
        <topology evidence="5">Peripheral membrane protein</topology>
        <orientation evidence="5">Cytoplasmic side</orientation>
    </subcellularLocation>
    <subcellularLocation>
        <location evidence="2">Cytoplasm</location>
        <location evidence="2">Cytoskeleton</location>
        <location evidence="2">Cilium basal body</location>
    </subcellularLocation>
    <subcellularLocation>
        <location evidence="4">Cytoplasm</location>
        <location evidence="4">Cytoskeleton</location>
        <location evidence="4">Microtubule organizing center</location>
        <location evidence="4">Centrosome</location>
    </subcellularLocation>
    <subcellularLocation>
        <location evidence="3">Cytoplasm</location>
        <location evidence="3">Cytoskeleton</location>
        <location evidence="3">Spindle</location>
    </subcellularLocation>
    <subcellularLocation>
        <location evidence="6">Cytoplasm</location>
        <location evidence="6">Perinuclear region</location>
    </subcellularLocation>
</comment>
<dbReference type="Gene3D" id="2.30.30.190">
    <property type="entry name" value="CAP Gly-rich-like domain"/>
    <property type="match status" value="3"/>
</dbReference>
<feature type="region of interest" description="Disordered" evidence="30">
    <location>
        <begin position="304"/>
        <end position="403"/>
    </location>
</feature>
<dbReference type="GO" id="GO:0045087">
    <property type="term" value="P:innate immune response"/>
    <property type="evidence" value="ECO:0007669"/>
    <property type="project" value="UniProtKB-KW"/>
</dbReference>
<dbReference type="InterPro" id="IPR038765">
    <property type="entry name" value="Papain-like_cys_pep_sf"/>
</dbReference>
<dbReference type="InterPro" id="IPR018200">
    <property type="entry name" value="USP_CS"/>
</dbReference>
<dbReference type="SMART" id="SM01052">
    <property type="entry name" value="CAP_GLY"/>
    <property type="match status" value="2"/>
</dbReference>
<dbReference type="Pfam" id="PF01302">
    <property type="entry name" value="CAP_GLY"/>
    <property type="match status" value="2"/>
</dbReference>
<dbReference type="GO" id="GO:0016579">
    <property type="term" value="P:protein deubiquitination"/>
    <property type="evidence" value="ECO:0007669"/>
    <property type="project" value="InterPro"/>
</dbReference>
<feature type="domain" description="CAP-Gly" evidence="32">
    <location>
        <begin position="156"/>
        <end position="194"/>
    </location>
</feature>
<evidence type="ECO:0000256" key="4">
    <source>
        <dbReference type="ARBA" id="ARBA00004300"/>
    </source>
</evidence>
<keyword evidence="24" id="KW-0472">Membrane</keyword>
<comment type="catalytic activity">
    <reaction evidence="1">
        <text>Thiol-dependent hydrolysis of ester, thioester, amide, peptide and isopeptide bonds formed by the C-terminal Gly of ubiquitin (a 76-residue protein attached to proteins as an intracellular targeting signal).</text>
        <dbReference type="EC" id="3.4.19.12"/>
    </reaction>
</comment>
<dbReference type="GO" id="GO:0006508">
    <property type="term" value="P:proteolysis"/>
    <property type="evidence" value="ECO:0007669"/>
    <property type="project" value="UniProtKB-KW"/>
</dbReference>
<evidence type="ECO:0000256" key="19">
    <source>
        <dbReference type="ARBA" id="ARBA00022801"/>
    </source>
</evidence>
<organism evidence="33 34">
    <name type="scientific">Oncorhynchus mykiss</name>
    <name type="common">Rainbow trout</name>
    <name type="synonym">Salmo gairdneri</name>
    <dbReference type="NCBI Taxonomy" id="8022"/>
    <lineage>
        <taxon>Eukaryota</taxon>
        <taxon>Metazoa</taxon>
        <taxon>Chordata</taxon>
        <taxon>Craniata</taxon>
        <taxon>Vertebrata</taxon>
        <taxon>Euteleostomi</taxon>
        <taxon>Actinopterygii</taxon>
        <taxon>Neopterygii</taxon>
        <taxon>Teleostei</taxon>
        <taxon>Protacanthopterygii</taxon>
        <taxon>Salmoniformes</taxon>
        <taxon>Salmonidae</taxon>
        <taxon>Salmoninae</taxon>
        <taxon>Oncorhynchus</taxon>
    </lineage>
</organism>
<keyword evidence="10" id="KW-1003">Cell membrane</keyword>
<keyword evidence="17" id="KW-0479">Metal-binding</keyword>
<evidence type="ECO:0000256" key="6">
    <source>
        <dbReference type="ARBA" id="ARBA00004556"/>
    </source>
</evidence>
<evidence type="ECO:0000256" key="2">
    <source>
        <dbReference type="ARBA" id="ARBA00004120"/>
    </source>
</evidence>
<feature type="domain" description="CAP-Gly" evidence="32">
    <location>
        <begin position="424"/>
        <end position="467"/>
    </location>
</feature>
<keyword evidence="23" id="KW-0391">Immunity</keyword>
<keyword evidence="13" id="KW-0399">Innate immunity</keyword>
<feature type="domain" description="USP" evidence="31">
    <location>
        <begin position="524"/>
        <end position="882"/>
    </location>
</feature>
<dbReference type="Pfam" id="PF16607">
    <property type="entry name" value="CYLD_phos_site"/>
    <property type="match status" value="1"/>
</dbReference>
<evidence type="ECO:0000256" key="17">
    <source>
        <dbReference type="ARBA" id="ARBA00022723"/>
    </source>
</evidence>
<evidence type="ECO:0000259" key="31">
    <source>
        <dbReference type="PROSITE" id="PS50235"/>
    </source>
</evidence>
<reference evidence="33" key="1">
    <citation type="journal article" date="2014" name="Nat. Commun.">
        <title>The rainbow trout genome provides novel insights into evolution after whole-genome duplication in vertebrates.</title>
        <authorList>
            <person name="Berthelot C."/>
            <person name="Brunet F."/>
            <person name="Chalopin D."/>
            <person name="Juanchich A."/>
            <person name="Bernard M."/>
            <person name="Noel B."/>
            <person name="Bento P."/>
            <person name="Da Silva C."/>
            <person name="Labadie K."/>
            <person name="Alberti A."/>
            <person name="Aury J.M."/>
            <person name="Louis A."/>
            <person name="Dehais P."/>
            <person name="Bardou P."/>
            <person name="Montfort J."/>
            <person name="Klopp C."/>
            <person name="Cabau C."/>
            <person name="Gaspin C."/>
            <person name="Thorgaard G.H."/>
            <person name="Boussaha M."/>
            <person name="Quillet E."/>
            <person name="Guyomard R."/>
            <person name="Galiana D."/>
            <person name="Bobe J."/>
            <person name="Volff J.N."/>
            <person name="Genet C."/>
            <person name="Wincker P."/>
            <person name="Jaillon O."/>
            <person name="Roest Crollius H."/>
            <person name="Guiguen Y."/>
        </authorList>
    </citation>
    <scope>NUCLEOTIDE SEQUENCE [LARGE SCALE GENOMIC DNA]</scope>
</reference>
<evidence type="ECO:0000256" key="11">
    <source>
        <dbReference type="ARBA" id="ARBA00022490"/>
    </source>
</evidence>
<evidence type="ECO:0000256" key="29">
    <source>
        <dbReference type="ARBA" id="ARBA00046580"/>
    </source>
</evidence>
<dbReference type="InterPro" id="IPR001394">
    <property type="entry name" value="Peptidase_C19_UCH"/>
</dbReference>
<evidence type="ECO:0000256" key="9">
    <source>
        <dbReference type="ARBA" id="ARBA00018699"/>
    </source>
</evidence>
<evidence type="ECO:0000256" key="18">
    <source>
        <dbReference type="ARBA" id="ARBA00022786"/>
    </source>
</evidence>
<sequence length="888" mass="99853">MSSALWSQEKSSGGFREDWRFYMVVKECTVEKPPQKTLRIPRGSLGQACQERNSLGRTLPPSKGKRSIRILDQTNVVLSLDERDVLELDEKLAELLFPITNCEERYALLCNKPRLERARDIDCGSKVRVQLRSGDEPLPGVVRFKGSLLPDRALSGVWFGVELLEEGRGQGFTEGSYQGRQLFRCEDECGVFVALDKLELWDDEEEELGELEVDHVTLVEEEIDFHQLEINSRVLVQTREGPERGTIIFCDLLPGNESLGYYVGVDMCGSRSKSELYYTLNGSSVDHPVQAKSKSTWYIDEVGEDPAKSLTDTPPDFNEATPPTRAPPSASLSNDNKFHSLPFSLSRKTGPNGSMSHGPLSLSVQSVMGEQMQMPEPPSPTPPSPQPPSPPSSRGGGGVPGLEVGSLVEVKENPPLCGVIRWVGLPPGLPEPLAGLELEEECVGCTDGTFQGTRYFSCAPKKALFVKLKCCRPDSRFPSLHHSSNPIERCNSIAFGGYLSEVVHENTPPRTENDGLDIMVGKKKGIQGHYNSCYLDSTLFCLFSFSSVLDTVLLRPRSKTDVEYYRETQELLRTEIVNPLRIHGYVCATKVMKLRRILEKVEAASGFTSEEKDPEEFLNILFHHILRVDPLLKLRSAGQKVQDCYFYQIFMDKKDKVGVPTSQQLIEWSFINSDLKFAEAPSCLIIQMPRFGKDFKMFNKIFPSLELDITDLLEDTPRECRICGGLALYECRECYEDGDITAGKIKQFCEKCNTQVHLHPRRKAHRHGKLSVPKELQEGVWRQGSYPRQRMELFAVLCIETSHYVAFVKYGHQDSAWLFFDSMADRDGGQNGFNIPQVSPCPEVGAYLKMTPEELHALDPKSIQGQARRLLCDAYMCMYQSPTMSLYK</sequence>
<evidence type="ECO:0000256" key="24">
    <source>
        <dbReference type="ARBA" id="ARBA00023136"/>
    </source>
</evidence>
<feature type="compositionally biased region" description="Pro residues" evidence="30">
    <location>
        <begin position="375"/>
        <end position="391"/>
    </location>
</feature>
<gene>
    <name evidence="33" type="ORF">GSONMT00020365001</name>
</gene>
<evidence type="ECO:0000256" key="12">
    <source>
        <dbReference type="ARBA" id="ARBA00022553"/>
    </source>
</evidence>
<evidence type="ECO:0000256" key="21">
    <source>
        <dbReference type="ARBA" id="ARBA00022833"/>
    </source>
</evidence>
<dbReference type="GO" id="GO:0005874">
    <property type="term" value="C:microtubule"/>
    <property type="evidence" value="ECO:0007669"/>
    <property type="project" value="UniProtKB-KW"/>
</dbReference>
<evidence type="ECO:0000256" key="5">
    <source>
        <dbReference type="ARBA" id="ARBA00004413"/>
    </source>
</evidence>
<evidence type="ECO:0000256" key="22">
    <source>
        <dbReference type="ARBA" id="ARBA00022843"/>
    </source>
</evidence>
<keyword evidence="18" id="KW-0833">Ubl conjugation pathway</keyword>
<dbReference type="SUPFAM" id="SSF54001">
    <property type="entry name" value="Cysteine proteinases"/>
    <property type="match status" value="1"/>
</dbReference>
<feature type="compositionally biased region" description="Low complexity" evidence="30">
    <location>
        <begin position="320"/>
        <end position="331"/>
    </location>
</feature>
<dbReference type="STRING" id="8022.A0A060XZL1"/>
<evidence type="ECO:0000256" key="27">
    <source>
        <dbReference type="ARBA" id="ARBA00031094"/>
    </source>
</evidence>
<dbReference type="SUPFAM" id="SSF74924">
    <property type="entry name" value="Cap-Gly domain"/>
    <property type="match status" value="3"/>
</dbReference>
<dbReference type="GO" id="GO:0005819">
    <property type="term" value="C:spindle"/>
    <property type="evidence" value="ECO:0007669"/>
    <property type="project" value="UniProtKB-SubCell"/>
</dbReference>
<evidence type="ECO:0000256" key="30">
    <source>
        <dbReference type="SAM" id="MobiDB-lite"/>
    </source>
</evidence>